<dbReference type="SMART" id="SM01009">
    <property type="entry name" value="AlkA_N"/>
    <property type="match status" value="1"/>
</dbReference>
<dbReference type="EMBL" id="JAQQXS010000003">
    <property type="protein sequence ID" value="MDC8784444.1"/>
    <property type="molecule type" value="Genomic_DNA"/>
</dbReference>
<accession>A0ABT5KNF6</accession>
<name>A0ABT5KNF6_9BURK</name>
<keyword evidence="3" id="KW-0227">DNA damage</keyword>
<keyword evidence="8" id="KW-1185">Reference proteome</keyword>
<gene>
    <name evidence="7" type="ORF">PRZ01_04485</name>
</gene>
<dbReference type="Gene3D" id="1.10.340.30">
    <property type="entry name" value="Hypothetical protein, domain 2"/>
    <property type="match status" value="1"/>
</dbReference>
<sequence length="326" mass="35690">MPQAIAPAFNTPLRLAYQPPYHIEALLKFLSDRAIAGVEQVDPVGARILRSVQGRDAVGQSYHGWIQLSFKPAEHAVEFQCSEGLFMHRALLVPAVRRWLDLDAQPQAIMANLGPLAKIAPGLRLAGCMDRFELAVRAVLGQQVTVLAARTLGHRFVQAFGQPLDEALPPAWASVAPLRLFPEPTAIAVLDPSCIAALGIIRQRADCLVSLAQRWPQLRYSQTELCSAAEPDAQTLSLALQELQTVKGIGPWTAHYMLMRGWSWPDAFPPKDVVLLRQLSVAQAGPLSAKDYLQAAQAYRPYRSYAVLSLWRAAALGIEALAGHDD</sequence>
<keyword evidence="4" id="KW-0234">DNA repair</keyword>
<dbReference type="InterPro" id="IPR051912">
    <property type="entry name" value="Alkylbase_DNA_Glycosylase/TA"/>
</dbReference>
<evidence type="ECO:0000256" key="2">
    <source>
        <dbReference type="ARBA" id="ARBA00012000"/>
    </source>
</evidence>
<evidence type="ECO:0000256" key="3">
    <source>
        <dbReference type="ARBA" id="ARBA00022763"/>
    </source>
</evidence>
<dbReference type="InterPro" id="IPR037046">
    <property type="entry name" value="AlkA_N_sf"/>
</dbReference>
<evidence type="ECO:0000313" key="8">
    <source>
        <dbReference type="Proteomes" id="UP001219862"/>
    </source>
</evidence>
<dbReference type="InterPro" id="IPR023170">
    <property type="entry name" value="HhH_base_excis_C"/>
</dbReference>
<dbReference type="Pfam" id="PF06029">
    <property type="entry name" value="AlkA_N"/>
    <property type="match status" value="1"/>
</dbReference>
<organism evidence="7 8">
    <name type="scientific">Roseateles koreensis</name>
    <dbReference type="NCBI Taxonomy" id="2987526"/>
    <lineage>
        <taxon>Bacteria</taxon>
        <taxon>Pseudomonadati</taxon>
        <taxon>Pseudomonadota</taxon>
        <taxon>Betaproteobacteria</taxon>
        <taxon>Burkholderiales</taxon>
        <taxon>Sphaerotilaceae</taxon>
        <taxon>Roseateles</taxon>
    </lineage>
</organism>
<evidence type="ECO:0000313" key="7">
    <source>
        <dbReference type="EMBL" id="MDC8784444.1"/>
    </source>
</evidence>
<protein>
    <recommendedName>
        <fullName evidence="2">DNA-3-methyladenine glycosylase II</fullName>
        <ecNumber evidence="2">3.2.2.21</ecNumber>
    </recommendedName>
</protein>
<evidence type="ECO:0000259" key="6">
    <source>
        <dbReference type="SMART" id="SM01009"/>
    </source>
</evidence>
<feature type="domain" description="HhH-GPD" evidence="5">
    <location>
        <begin position="140"/>
        <end position="315"/>
    </location>
</feature>
<dbReference type="SUPFAM" id="SSF55945">
    <property type="entry name" value="TATA-box binding protein-like"/>
    <property type="match status" value="1"/>
</dbReference>
<evidence type="ECO:0000256" key="1">
    <source>
        <dbReference type="ARBA" id="ARBA00000086"/>
    </source>
</evidence>
<dbReference type="SMART" id="SM00478">
    <property type="entry name" value="ENDO3c"/>
    <property type="match status" value="1"/>
</dbReference>
<dbReference type="SUPFAM" id="SSF48150">
    <property type="entry name" value="DNA-glycosylase"/>
    <property type="match status" value="1"/>
</dbReference>
<reference evidence="7 8" key="1">
    <citation type="submission" date="2022-10" db="EMBL/GenBank/DDBJ databases">
        <title>paucibacter sp. hw8 Genome sequencing.</title>
        <authorList>
            <person name="Park S."/>
        </authorList>
    </citation>
    <scope>NUCLEOTIDE SEQUENCE [LARGE SCALE GENOMIC DNA]</scope>
    <source>
        <strain evidence="8">hw8</strain>
    </source>
</reference>
<evidence type="ECO:0000256" key="4">
    <source>
        <dbReference type="ARBA" id="ARBA00023204"/>
    </source>
</evidence>
<proteinExistence type="predicted"/>
<comment type="catalytic activity">
    <reaction evidence="1">
        <text>Hydrolysis of alkylated DNA, releasing 3-methyladenine, 3-methylguanine, 7-methylguanine and 7-methyladenine.</text>
        <dbReference type="EC" id="3.2.2.21"/>
    </reaction>
</comment>
<dbReference type="Gene3D" id="3.30.310.20">
    <property type="entry name" value="DNA-3-methyladenine glycosylase AlkA, N-terminal domain"/>
    <property type="match status" value="1"/>
</dbReference>
<dbReference type="Pfam" id="PF00730">
    <property type="entry name" value="HhH-GPD"/>
    <property type="match status" value="1"/>
</dbReference>
<dbReference type="InterPro" id="IPR003265">
    <property type="entry name" value="HhH-GPD_domain"/>
</dbReference>
<dbReference type="RefSeq" id="WP_273595558.1">
    <property type="nucleotide sequence ID" value="NZ_JAQQXS010000003.1"/>
</dbReference>
<dbReference type="Gene3D" id="1.10.1670.10">
    <property type="entry name" value="Helix-hairpin-Helix base-excision DNA repair enzymes (C-terminal)"/>
    <property type="match status" value="1"/>
</dbReference>
<dbReference type="PANTHER" id="PTHR43003">
    <property type="entry name" value="DNA-3-METHYLADENINE GLYCOSYLASE"/>
    <property type="match status" value="1"/>
</dbReference>
<evidence type="ECO:0000259" key="5">
    <source>
        <dbReference type="SMART" id="SM00478"/>
    </source>
</evidence>
<comment type="caution">
    <text evidence="7">The sequence shown here is derived from an EMBL/GenBank/DDBJ whole genome shotgun (WGS) entry which is preliminary data.</text>
</comment>
<dbReference type="EC" id="3.2.2.21" evidence="2"/>
<dbReference type="InterPro" id="IPR010316">
    <property type="entry name" value="AlkA_N"/>
</dbReference>
<dbReference type="Proteomes" id="UP001219862">
    <property type="component" value="Unassembled WGS sequence"/>
</dbReference>
<dbReference type="InterPro" id="IPR011257">
    <property type="entry name" value="DNA_glycosylase"/>
</dbReference>
<feature type="domain" description="DNA-3-methyladenine glycosylase AlkA N-terminal" evidence="6">
    <location>
        <begin position="12"/>
        <end position="130"/>
    </location>
</feature>
<dbReference type="PANTHER" id="PTHR43003:SF13">
    <property type="entry name" value="DNA-3-METHYLADENINE GLYCOSYLASE 2"/>
    <property type="match status" value="1"/>
</dbReference>